<evidence type="ECO:0000256" key="5">
    <source>
        <dbReference type="ARBA" id="ARBA00023012"/>
    </source>
</evidence>
<dbReference type="CDD" id="cd00075">
    <property type="entry name" value="HATPase"/>
    <property type="match status" value="1"/>
</dbReference>
<dbReference type="InterPro" id="IPR003594">
    <property type="entry name" value="HATPase_dom"/>
</dbReference>
<dbReference type="SMART" id="SM00388">
    <property type="entry name" value="HisKA"/>
    <property type="match status" value="1"/>
</dbReference>
<evidence type="ECO:0000256" key="2">
    <source>
        <dbReference type="ARBA" id="ARBA00012438"/>
    </source>
</evidence>
<comment type="catalytic activity">
    <reaction evidence="1">
        <text>ATP + protein L-histidine = ADP + protein N-phospho-L-histidine.</text>
        <dbReference type="EC" id="2.7.13.3"/>
    </reaction>
</comment>
<dbReference type="PROSITE" id="PS50109">
    <property type="entry name" value="HIS_KIN"/>
    <property type="match status" value="1"/>
</dbReference>
<comment type="caution">
    <text evidence="9">The sequence shown here is derived from an EMBL/GenBank/DDBJ whole genome shotgun (WGS) entry which is preliminary data.</text>
</comment>
<evidence type="ECO:0000256" key="6">
    <source>
        <dbReference type="PROSITE-ProRule" id="PRU00169"/>
    </source>
</evidence>
<keyword evidence="5" id="KW-0902">Two-component regulatory system</keyword>
<evidence type="ECO:0000259" key="7">
    <source>
        <dbReference type="PROSITE" id="PS50109"/>
    </source>
</evidence>
<sequence>MDKKNSILVVDDEPSGFDVIEGILFGENYELHYASSGAAAIKRIETVLLDLILLDVMMPDMDGIEVCRWIKTSSAQHIPVIMVTALSSKVVLARCLETGADDFIDKPVNPLELRARVRSMLRIKKQHDALQASLQLRQDMSDMVIHDLRNPLTSIILSCAILKRTELQGMQQHKVEQILQAGQQLQSMIDSLLLMAKLEADRLVLERSSVDLCELAQQSLADFRAIALAKQIDLISDFPSHHQSVYVDEALLRRVLDNLLSNAIKFSSYGSQVTLRISFSSTQRVRIEVADQGKGIKAELRQSIFDKYEVGDCVNGVAQMGLGLAFCKMAIEAHGGKIFVEENQPTGAILVVEI</sequence>
<evidence type="ECO:0000256" key="1">
    <source>
        <dbReference type="ARBA" id="ARBA00000085"/>
    </source>
</evidence>
<dbReference type="InterPro" id="IPR011006">
    <property type="entry name" value="CheY-like_superfamily"/>
</dbReference>
<dbReference type="PANTHER" id="PTHR43547">
    <property type="entry name" value="TWO-COMPONENT HISTIDINE KINASE"/>
    <property type="match status" value="1"/>
</dbReference>
<dbReference type="Gene3D" id="1.10.287.130">
    <property type="match status" value="1"/>
</dbReference>
<dbReference type="InterPro" id="IPR003661">
    <property type="entry name" value="HisK_dim/P_dom"/>
</dbReference>
<keyword evidence="4 9" id="KW-0808">Transferase</keyword>
<dbReference type="Pfam" id="PF00512">
    <property type="entry name" value="HisKA"/>
    <property type="match status" value="1"/>
</dbReference>
<proteinExistence type="predicted"/>
<keyword evidence="4 9" id="KW-0418">Kinase</keyword>
<dbReference type="EC" id="2.7.13.3" evidence="2"/>
<dbReference type="SMART" id="SM00448">
    <property type="entry name" value="REC"/>
    <property type="match status" value="1"/>
</dbReference>
<dbReference type="Pfam" id="PF02518">
    <property type="entry name" value="HATPase_c"/>
    <property type="match status" value="1"/>
</dbReference>
<dbReference type="SMART" id="SM00387">
    <property type="entry name" value="HATPase_c"/>
    <property type="match status" value="1"/>
</dbReference>
<dbReference type="PANTHER" id="PTHR43547:SF2">
    <property type="entry name" value="HYBRID SIGNAL TRANSDUCTION HISTIDINE KINASE C"/>
    <property type="match status" value="1"/>
</dbReference>
<dbReference type="AlphaFoldDB" id="A0A951UK51"/>
<dbReference type="InterPro" id="IPR005467">
    <property type="entry name" value="His_kinase_dom"/>
</dbReference>
<feature type="domain" description="Response regulatory" evidence="8">
    <location>
        <begin position="6"/>
        <end position="121"/>
    </location>
</feature>
<dbReference type="Pfam" id="PF00072">
    <property type="entry name" value="Response_reg"/>
    <property type="match status" value="1"/>
</dbReference>
<keyword evidence="3 6" id="KW-0597">Phosphoprotein</keyword>
<reference evidence="9" key="2">
    <citation type="journal article" date="2022" name="Microbiol. Resour. Announc.">
        <title>Metagenome Sequencing to Explore Phylogenomics of Terrestrial Cyanobacteria.</title>
        <authorList>
            <person name="Ward R.D."/>
            <person name="Stajich J.E."/>
            <person name="Johansen J.R."/>
            <person name="Huntemann M."/>
            <person name="Clum A."/>
            <person name="Foster B."/>
            <person name="Foster B."/>
            <person name="Roux S."/>
            <person name="Palaniappan K."/>
            <person name="Varghese N."/>
            <person name="Mukherjee S."/>
            <person name="Reddy T.B.K."/>
            <person name="Daum C."/>
            <person name="Copeland A."/>
            <person name="Chen I.A."/>
            <person name="Ivanova N.N."/>
            <person name="Kyrpides N.C."/>
            <person name="Shapiro N."/>
            <person name="Eloe-Fadrosh E.A."/>
            <person name="Pietrasiak N."/>
        </authorList>
    </citation>
    <scope>NUCLEOTIDE SEQUENCE</scope>
    <source>
        <strain evidence="9">UHER 2000/2452</strain>
    </source>
</reference>
<dbReference type="EMBL" id="JAHHHD010000001">
    <property type="protein sequence ID" value="MBW4657156.1"/>
    <property type="molecule type" value="Genomic_DNA"/>
</dbReference>
<gene>
    <name evidence="9" type="ORF">KME15_00645</name>
</gene>
<evidence type="ECO:0000313" key="10">
    <source>
        <dbReference type="Proteomes" id="UP000757435"/>
    </source>
</evidence>
<name>A0A951UK51_9CYAN</name>
<feature type="domain" description="Histidine kinase" evidence="7">
    <location>
        <begin position="143"/>
        <end position="354"/>
    </location>
</feature>
<dbReference type="InterPro" id="IPR036890">
    <property type="entry name" value="HATPase_C_sf"/>
</dbReference>
<accession>A0A951UK51</accession>
<dbReference type="Gene3D" id="3.30.565.10">
    <property type="entry name" value="Histidine kinase-like ATPase, C-terminal domain"/>
    <property type="match status" value="1"/>
</dbReference>
<reference evidence="9" key="1">
    <citation type="submission" date="2021-05" db="EMBL/GenBank/DDBJ databases">
        <authorList>
            <person name="Pietrasiak N."/>
            <person name="Ward R."/>
            <person name="Stajich J.E."/>
            <person name="Kurbessoian T."/>
        </authorList>
    </citation>
    <scope>NUCLEOTIDE SEQUENCE</scope>
    <source>
        <strain evidence="9">UHER 2000/2452</strain>
    </source>
</reference>
<evidence type="ECO:0000256" key="3">
    <source>
        <dbReference type="ARBA" id="ARBA00022553"/>
    </source>
</evidence>
<dbReference type="Proteomes" id="UP000757435">
    <property type="component" value="Unassembled WGS sequence"/>
</dbReference>
<dbReference type="GO" id="GO:0000155">
    <property type="term" value="F:phosphorelay sensor kinase activity"/>
    <property type="evidence" value="ECO:0007669"/>
    <property type="project" value="InterPro"/>
</dbReference>
<organism evidence="9 10">
    <name type="scientific">Drouetiella hepatica Uher 2000/2452</name>
    <dbReference type="NCBI Taxonomy" id="904376"/>
    <lineage>
        <taxon>Bacteria</taxon>
        <taxon>Bacillati</taxon>
        <taxon>Cyanobacteriota</taxon>
        <taxon>Cyanophyceae</taxon>
        <taxon>Oculatellales</taxon>
        <taxon>Oculatellaceae</taxon>
        <taxon>Drouetiella</taxon>
    </lineage>
</organism>
<dbReference type="SUPFAM" id="SSF55874">
    <property type="entry name" value="ATPase domain of HSP90 chaperone/DNA topoisomerase II/histidine kinase"/>
    <property type="match status" value="1"/>
</dbReference>
<dbReference type="InterPro" id="IPR004358">
    <property type="entry name" value="Sig_transdc_His_kin-like_C"/>
</dbReference>
<protein>
    <recommendedName>
        <fullName evidence="2">histidine kinase</fullName>
        <ecNumber evidence="2">2.7.13.3</ecNumber>
    </recommendedName>
</protein>
<dbReference type="SUPFAM" id="SSF52172">
    <property type="entry name" value="CheY-like"/>
    <property type="match status" value="1"/>
</dbReference>
<dbReference type="PROSITE" id="PS50110">
    <property type="entry name" value="RESPONSE_REGULATORY"/>
    <property type="match status" value="1"/>
</dbReference>
<feature type="modified residue" description="4-aspartylphosphate" evidence="6">
    <location>
        <position position="55"/>
    </location>
</feature>
<evidence type="ECO:0000313" key="9">
    <source>
        <dbReference type="EMBL" id="MBW4657156.1"/>
    </source>
</evidence>
<dbReference type="PRINTS" id="PR00344">
    <property type="entry name" value="BCTRLSENSOR"/>
</dbReference>
<dbReference type="CDD" id="cd00082">
    <property type="entry name" value="HisKA"/>
    <property type="match status" value="1"/>
</dbReference>
<dbReference type="Gene3D" id="3.40.50.2300">
    <property type="match status" value="1"/>
</dbReference>
<evidence type="ECO:0000256" key="4">
    <source>
        <dbReference type="ARBA" id="ARBA00022777"/>
    </source>
</evidence>
<evidence type="ECO:0000259" key="8">
    <source>
        <dbReference type="PROSITE" id="PS50110"/>
    </source>
</evidence>
<dbReference type="InterPro" id="IPR001789">
    <property type="entry name" value="Sig_transdc_resp-reg_receiver"/>
</dbReference>